<dbReference type="EMBL" id="KN847977">
    <property type="protein sequence ID" value="KIR48412.1"/>
    <property type="molecule type" value="Genomic_DNA"/>
</dbReference>
<organism evidence="7">
    <name type="scientific">Cryptococcus bacillisporus CA1280</name>
    <dbReference type="NCBI Taxonomy" id="1296109"/>
    <lineage>
        <taxon>Eukaryota</taxon>
        <taxon>Fungi</taxon>
        <taxon>Dikarya</taxon>
        <taxon>Basidiomycota</taxon>
        <taxon>Agaricomycotina</taxon>
        <taxon>Tremellomycetes</taxon>
        <taxon>Tremellales</taxon>
        <taxon>Cryptococcaceae</taxon>
        <taxon>Cryptococcus</taxon>
        <taxon>Cryptococcus gattii species complex</taxon>
    </lineage>
</organism>
<dbReference type="HOGENOM" id="CLU_141247_0_0_1"/>
<dbReference type="GO" id="GO:0000329">
    <property type="term" value="C:fungal-type vacuole membrane"/>
    <property type="evidence" value="ECO:0007669"/>
    <property type="project" value="TreeGrafter"/>
</dbReference>
<evidence type="ECO:0000256" key="1">
    <source>
        <dbReference type="ARBA" id="ARBA00004127"/>
    </source>
</evidence>
<reference evidence="7" key="1">
    <citation type="submission" date="2015-01" db="EMBL/GenBank/DDBJ databases">
        <title>The Genome Sequence of Cryptococcus gattii CA1280.</title>
        <authorList>
            <consortium name="The Broad Institute Genomics Platform"/>
            <person name="Cuomo C."/>
            <person name="Litvintseva A."/>
            <person name="Chen Y."/>
            <person name="Heitman J."/>
            <person name="Sun S."/>
            <person name="Springer D."/>
            <person name="Dromer F."/>
            <person name="Young S."/>
            <person name="Zeng Q."/>
            <person name="Gargeya S."/>
            <person name="Abouelleil A."/>
            <person name="Alvarado L."/>
            <person name="Chapman S.B."/>
            <person name="Gainer-Dewar J."/>
            <person name="Goldberg J."/>
            <person name="Griggs A."/>
            <person name="Gujja S."/>
            <person name="Hansen M."/>
            <person name="Howarth C."/>
            <person name="Imamovic A."/>
            <person name="Larimer J."/>
            <person name="Murphy C."/>
            <person name="Naylor J."/>
            <person name="Pearson M."/>
            <person name="Priest M."/>
            <person name="Roberts A."/>
            <person name="Saif S."/>
            <person name="Shea T."/>
            <person name="Sykes S."/>
            <person name="Wortman J."/>
            <person name="Nusbaum C."/>
            <person name="Birren B."/>
        </authorList>
    </citation>
    <scope>NUCLEOTIDE SEQUENCE [LARGE SCALE GENOMIC DNA]</scope>
    <source>
        <strain evidence="7">CA1280</strain>
    </source>
</reference>
<name>A0A0D0TNT6_CRYGA</name>
<evidence type="ECO:0000259" key="6">
    <source>
        <dbReference type="Pfam" id="PF02656"/>
    </source>
</evidence>
<dbReference type="GO" id="GO:0033254">
    <property type="term" value="C:vacuolar transporter chaperone complex"/>
    <property type="evidence" value="ECO:0007669"/>
    <property type="project" value="TreeGrafter"/>
</dbReference>
<keyword evidence="2 5" id="KW-0812">Transmembrane</keyword>
<sequence length="131" mass="14611">MSTQPLLQRTAKKRIALPVRVEPKVFFANERTFLSWLHFAVVLGGLAVGLLNFGDKVGKISAAMYTIIAMGVMLYALVIYQMRARAIRLRTGAPYDDRLGPVSSSSFIEGRFCHSYRALWNGEGFQRAVKG</sequence>
<feature type="transmembrane region" description="Helical" evidence="5">
    <location>
        <begin position="33"/>
        <end position="54"/>
    </location>
</feature>
<keyword evidence="4 5" id="KW-0472">Membrane</keyword>
<feature type="domain" description="DUF202" evidence="6">
    <location>
        <begin position="24"/>
        <end position="86"/>
    </location>
</feature>
<evidence type="ECO:0000256" key="4">
    <source>
        <dbReference type="ARBA" id="ARBA00023136"/>
    </source>
</evidence>
<evidence type="ECO:0000256" key="3">
    <source>
        <dbReference type="ARBA" id="ARBA00022989"/>
    </source>
</evidence>
<dbReference type="InterPro" id="IPR003807">
    <property type="entry name" value="DUF202"/>
</dbReference>
<dbReference type="PANTHER" id="PTHR46140:SF1">
    <property type="entry name" value="VACUOLAR TRANSPORTER CHAPERONE COMPLEX SUBUNIT 4-RELATED"/>
    <property type="match status" value="1"/>
</dbReference>
<dbReference type="Pfam" id="PF02656">
    <property type="entry name" value="DUF202"/>
    <property type="match status" value="1"/>
</dbReference>
<keyword evidence="3 5" id="KW-1133">Transmembrane helix</keyword>
<dbReference type="GO" id="GO:0012505">
    <property type="term" value="C:endomembrane system"/>
    <property type="evidence" value="ECO:0007669"/>
    <property type="project" value="UniProtKB-SubCell"/>
</dbReference>
<evidence type="ECO:0000256" key="2">
    <source>
        <dbReference type="ARBA" id="ARBA00022692"/>
    </source>
</evidence>
<accession>A0A0D0TNT6</accession>
<dbReference type="OrthoDB" id="2243669at2759"/>
<dbReference type="InterPro" id="IPR051572">
    <property type="entry name" value="VTC_Complex_Subunit"/>
</dbReference>
<dbReference type="PANTHER" id="PTHR46140">
    <property type="entry name" value="VACUOLAR TRANSPORTER CHAPERONE 1-RELATED"/>
    <property type="match status" value="1"/>
</dbReference>
<evidence type="ECO:0000256" key="5">
    <source>
        <dbReference type="SAM" id="Phobius"/>
    </source>
</evidence>
<dbReference type="AlphaFoldDB" id="A0A0D0TNT6"/>
<gene>
    <name evidence="7" type="ORF">I312_02257</name>
</gene>
<proteinExistence type="predicted"/>
<protein>
    <submittedName>
        <fullName evidence="7">Unplaced genomic scaffold supercont1.5, whole genome shotgun sequence</fullName>
    </submittedName>
</protein>
<feature type="transmembrane region" description="Helical" evidence="5">
    <location>
        <begin position="60"/>
        <end position="80"/>
    </location>
</feature>
<evidence type="ECO:0000313" key="7">
    <source>
        <dbReference type="EMBL" id="KIR48412.1"/>
    </source>
</evidence>
<comment type="subcellular location">
    <subcellularLocation>
        <location evidence="1">Endomembrane system</location>
        <topology evidence="1">Multi-pass membrane protein</topology>
    </subcellularLocation>
</comment>